<dbReference type="PANTHER" id="PTHR17490:SF16">
    <property type="entry name" value="THREONYLCARBAMOYL-AMP SYNTHASE"/>
    <property type="match status" value="1"/>
</dbReference>
<keyword evidence="17" id="KW-1185">Reference proteome</keyword>
<evidence type="ECO:0000313" key="16">
    <source>
        <dbReference type="EMBL" id="SFR50152.1"/>
    </source>
</evidence>
<proteinExistence type="inferred from homology"/>
<dbReference type="PROSITE" id="PS51163">
    <property type="entry name" value="YRDC"/>
    <property type="match status" value="1"/>
</dbReference>
<keyword evidence="10 13" id="KW-0067">ATP-binding</keyword>
<dbReference type="InterPro" id="IPR005145">
    <property type="entry name" value="Sua5_C"/>
</dbReference>
<keyword evidence="9 13" id="KW-0547">Nucleotide-binding</keyword>
<comment type="subcellular location">
    <subcellularLocation>
        <location evidence="1 13">Cytoplasm</location>
    </subcellularLocation>
</comment>
<dbReference type="InterPro" id="IPR050156">
    <property type="entry name" value="TC-AMP_synthase_SUA5"/>
</dbReference>
<feature type="binding site" evidence="14">
    <location>
        <position position="66"/>
    </location>
    <ligand>
        <name>L-threonine</name>
        <dbReference type="ChEBI" id="CHEBI:57926"/>
    </ligand>
</feature>
<dbReference type="AlphaFoldDB" id="A0A1I6H6U7"/>
<feature type="binding site" evidence="14">
    <location>
        <position position="120"/>
    </location>
    <ligand>
        <name>L-threonine</name>
        <dbReference type="ChEBI" id="CHEBI:57926"/>
    </ligand>
</feature>
<dbReference type="EMBL" id="FOYV01000001">
    <property type="protein sequence ID" value="SFR50152.1"/>
    <property type="molecule type" value="Genomic_DNA"/>
</dbReference>
<dbReference type="STRING" id="375760.SAMN04488073_2416"/>
<dbReference type="Gene3D" id="3.40.50.11030">
    <property type="entry name" value="Threonylcarbamoyl-AMP synthase, C-terminal domain"/>
    <property type="match status" value="1"/>
</dbReference>
<dbReference type="InterPro" id="IPR017945">
    <property type="entry name" value="DHBP_synth_RibB-like_a/b_dom"/>
</dbReference>
<protein>
    <recommendedName>
        <fullName evidence="4 13">Threonylcarbamoyl-AMP synthase</fullName>
        <shortName evidence="13">TC-AMP synthase</shortName>
        <ecNumber evidence="3 13">2.7.7.87</ecNumber>
    </recommendedName>
    <alternativeName>
        <fullName evidence="11 13">L-threonylcarbamoyladenylate synthase</fullName>
    </alternativeName>
</protein>
<sequence length="329" mass="35096">MPDTLTLDAARPEDLDQAASLLRDGHLVAMPTETVYGLAADASNEQAVRKVFEAKQRPIGHPLIVHVPAPERIRLWVEHLPDNAIRLMEAFWPGPLTLLLPKRRGVSDFITGGNPGVAVRMPAHPATLATMERLGRDLVAPSANPYGRISPTSADHVLAGLAGKIAAVLDGGDCSVGIESTIIDLTGDTPVIARPGQISQSDIEQCLGITLAPGKSASQAVPGSVKRHYQPVTPTVGVATERFADSLQEFAALGGRTGAIWWQTAPGDGASEAIRLGADPKDYARMLYTAMHAMDRANVDRIVIELPPAQSQWLAVLDRLARACTEEND</sequence>
<feature type="binding site" evidence="14">
    <location>
        <position position="142"/>
    </location>
    <ligand>
        <name>L-threonine</name>
        <dbReference type="ChEBI" id="CHEBI:57926"/>
    </ligand>
</feature>
<dbReference type="GO" id="GO:0000049">
    <property type="term" value="F:tRNA binding"/>
    <property type="evidence" value="ECO:0007669"/>
    <property type="project" value="TreeGrafter"/>
</dbReference>
<dbReference type="GO" id="GO:0003725">
    <property type="term" value="F:double-stranded RNA binding"/>
    <property type="evidence" value="ECO:0007669"/>
    <property type="project" value="UniProtKB-UniRule"/>
</dbReference>
<keyword evidence="7 13" id="KW-0819">tRNA processing</keyword>
<evidence type="ECO:0000256" key="12">
    <source>
        <dbReference type="ARBA" id="ARBA00048366"/>
    </source>
</evidence>
<evidence type="ECO:0000256" key="5">
    <source>
        <dbReference type="ARBA" id="ARBA00022490"/>
    </source>
</evidence>
<dbReference type="Pfam" id="PF03481">
    <property type="entry name" value="Sua5_C"/>
    <property type="match status" value="1"/>
</dbReference>
<evidence type="ECO:0000256" key="14">
    <source>
        <dbReference type="PIRSR" id="PIRSR004930-1"/>
    </source>
</evidence>
<evidence type="ECO:0000256" key="13">
    <source>
        <dbReference type="PIRNR" id="PIRNR004930"/>
    </source>
</evidence>
<dbReference type="OrthoDB" id="9814580at2"/>
<dbReference type="PIRSF" id="PIRSF004930">
    <property type="entry name" value="Tln_factor_SUA5"/>
    <property type="match status" value="1"/>
</dbReference>
<dbReference type="GO" id="GO:0008033">
    <property type="term" value="P:tRNA processing"/>
    <property type="evidence" value="ECO:0007669"/>
    <property type="project" value="UniProtKB-KW"/>
</dbReference>
<keyword evidence="5 13" id="KW-0963">Cytoplasm</keyword>
<dbReference type="GO" id="GO:0005737">
    <property type="term" value="C:cytoplasm"/>
    <property type="evidence" value="ECO:0007669"/>
    <property type="project" value="UniProtKB-SubCell"/>
</dbReference>
<feature type="domain" description="YrdC-like" evidence="15">
    <location>
        <begin position="12"/>
        <end position="198"/>
    </location>
</feature>
<comment type="similarity">
    <text evidence="2 13">Belongs to the SUA5 family.</text>
</comment>
<dbReference type="GO" id="GO:0005524">
    <property type="term" value="F:ATP binding"/>
    <property type="evidence" value="ECO:0007669"/>
    <property type="project" value="UniProtKB-UniRule"/>
</dbReference>
<evidence type="ECO:0000256" key="6">
    <source>
        <dbReference type="ARBA" id="ARBA00022679"/>
    </source>
</evidence>
<evidence type="ECO:0000256" key="7">
    <source>
        <dbReference type="ARBA" id="ARBA00022694"/>
    </source>
</evidence>
<reference evidence="17" key="1">
    <citation type="submission" date="2016-10" db="EMBL/GenBank/DDBJ databases">
        <authorList>
            <person name="Varghese N."/>
            <person name="Submissions S."/>
        </authorList>
    </citation>
    <scope>NUCLEOTIDE SEQUENCE [LARGE SCALE GENOMIC DNA]</scope>
    <source>
        <strain evidence="17">CGMCC 1.6294</strain>
    </source>
</reference>
<dbReference type="Gene3D" id="3.90.870.10">
    <property type="entry name" value="DHBP synthase"/>
    <property type="match status" value="1"/>
</dbReference>
<dbReference type="NCBIfam" id="TIGR00057">
    <property type="entry name" value="L-threonylcarbamoyladenylate synthase"/>
    <property type="match status" value="1"/>
</dbReference>
<evidence type="ECO:0000256" key="4">
    <source>
        <dbReference type="ARBA" id="ARBA00015492"/>
    </source>
</evidence>
<organism evidence="16 17">
    <name type="scientific">Marinobacter gudaonensis</name>
    <dbReference type="NCBI Taxonomy" id="375760"/>
    <lineage>
        <taxon>Bacteria</taxon>
        <taxon>Pseudomonadati</taxon>
        <taxon>Pseudomonadota</taxon>
        <taxon>Gammaproteobacteria</taxon>
        <taxon>Pseudomonadales</taxon>
        <taxon>Marinobacteraceae</taxon>
        <taxon>Marinobacter</taxon>
    </lineage>
</organism>
<name>A0A1I6H6U7_9GAMM</name>
<accession>A0A1I6H6U7</accession>
<feature type="binding site" evidence="14">
    <location>
        <position position="140"/>
    </location>
    <ligand>
        <name>L-threonine</name>
        <dbReference type="ChEBI" id="CHEBI:57926"/>
    </ligand>
</feature>
<feature type="binding site" evidence="14">
    <location>
        <position position="150"/>
    </location>
    <ligand>
        <name>ATP</name>
        <dbReference type="ChEBI" id="CHEBI:30616"/>
    </ligand>
</feature>
<dbReference type="GO" id="GO:0061710">
    <property type="term" value="F:L-threonylcarbamoyladenylate synthase"/>
    <property type="evidence" value="ECO:0007669"/>
    <property type="project" value="UniProtKB-EC"/>
</dbReference>
<feature type="binding site" evidence="14">
    <location>
        <position position="34"/>
    </location>
    <ligand>
        <name>L-threonine</name>
        <dbReference type="ChEBI" id="CHEBI:57926"/>
    </ligand>
</feature>
<dbReference type="InterPro" id="IPR010923">
    <property type="entry name" value="T(6)A37_SUA5"/>
</dbReference>
<dbReference type="GO" id="GO:0006450">
    <property type="term" value="P:regulation of translational fidelity"/>
    <property type="evidence" value="ECO:0007669"/>
    <property type="project" value="TreeGrafter"/>
</dbReference>
<feature type="binding site" evidence="14">
    <location>
        <position position="57"/>
    </location>
    <ligand>
        <name>ATP</name>
        <dbReference type="ChEBI" id="CHEBI:30616"/>
    </ligand>
</feature>
<dbReference type="InterPro" id="IPR038385">
    <property type="entry name" value="Sua5/YwlC_C"/>
</dbReference>
<evidence type="ECO:0000256" key="11">
    <source>
        <dbReference type="ARBA" id="ARBA00029774"/>
    </source>
</evidence>
<evidence type="ECO:0000259" key="15">
    <source>
        <dbReference type="PROSITE" id="PS51163"/>
    </source>
</evidence>
<feature type="binding site" evidence="14">
    <location>
        <position position="229"/>
    </location>
    <ligand>
        <name>ATP</name>
        <dbReference type="ChEBI" id="CHEBI:30616"/>
    </ligand>
</feature>
<dbReference type="RefSeq" id="WP_091990097.1">
    <property type="nucleotide sequence ID" value="NZ_FOYV01000001.1"/>
</dbReference>
<dbReference type="Proteomes" id="UP000199290">
    <property type="component" value="Unassembled WGS sequence"/>
</dbReference>
<keyword evidence="8 13" id="KW-0548">Nucleotidyltransferase</keyword>
<dbReference type="Pfam" id="PF01300">
    <property type="entry name" value="Sua5_yciO_yrdC"/>
    <property type="match status" value="1"/>
</dbReference>
<dbReference type="PANTHER" id="PTHR17490">
    <property type="entry name" value="SUA5"/>
    <property type="match status" value="1"/>
</dbReference>
<dbReference type="EC" id="2.7.7.87" evidence="3 13"/>
<dbReference type="InterPro" id="IPR006070">
    <property type="entry name" value="Sua5-like_dom"/>
</dbReference>
<evidence type="ECO:0000256" key="1">
    <source>
        <dbReference type="ARBA" id="ARBA00004496"/>
    </source>
</evidence>
<feature type="binding site" evidence="14">
    <location>
        <position position="194"/>
    </location>
    <ligand>
        <name>ATP</name>
        <dbReference type="ChEBI" id="CHEBI:30616"/>
    </ligand>
</feature>
<evidence type="ECO:0000256" key="2">
    <source>
        <dbReference type="ARBA" id="ARBA00007663"/>
    </source>
</evidence>
<gene>
    <name evidence="16" type="ORF">SAMN04488073_2416</name>
</gene>
<evidence type="ECO:0000256" key="9">
    <source>
        <dbReference type="ARBA" id="ARBA00022741"/>
    </source>
</evidence>
<evidence type="ECO:0000256" key="10">
    <source>
        <dbReference type="ARBA" id="ARBA00022840"/>
    </source>
</evidence>
<evidence type="ECO:0000256" key="8">
    <source>
        <dbReference type="ARBA" id="ARBA00022695"/>
    </source>
</evidence>
<dbReference type="SUPFAM" id="SSF55821">
    <property type="entry name" value="YrdC/RibB"/>
    <property type="match status" value="1"/>
</dbReference>
<keyword evidence="6 13" id="KW-0808">Transferase</keyword>
<evidence type="ECO:0000313" key="17">
    <source>
        <dbReference type="Proteomes" id="UP000199290"/>
    </source>
</evidence>
<comment type="function">
    <text evidence="13">Required for the formation of a threonylcarbamoyl group on adenosine at position 37 (t(6)A37) in tRNAs that read codons beginning with adenine.</text>
</comment>
<feature type="binding site" evidence="14">
    <location>
        <position position="180"/>
    </location>
    <ligand>
        <name>L-threonine</name>
        <dbReference type="ChEBI" id="CHEBI:57926"/>
    </ligand>
</feature>
<evidence type="ECO:0000256" key="3">
    <source>
        <dbReference type="ARBA" id="ARBA00012584"/>
    </source>
</evidence>
<comment type="catalytic activity">
    <reaction evidence="12 13">
        <text>L-threonine + hydrogencarbonate + ATP = L-threonylcarbamoyladenylate + diphosphate + H2O</text>
        <dbReference type="Rhea" id="RHEA:36407"/>
        <dbReference type="ChEBI" id="CHEBI:15377"/>
        <dbReference type="ChEBI" id="CHEBI:17544"/>
        <dbReference type="ChEBI" id="CHEBI:30616"/>
        <dbReference type="ChEBI" id="CHEBI:33019"/>
        <dbReference type="ChEBI" id="CHEBI:57926"/>
        <dbReference type="ChEBI" id="CHEBI:73682"/>
        <dbReference type="EC" id="2.7.7.87"/>
    </reaction>
</comment>